<dbReference type="Gene3D" id="3.40.1280.10">
    <property type="match status" value="1"/>
</dbReference>
<evidence type="ECO:0000313" key="7">
    <source>
        <dbReference type="EMBL" id="GLR13122.1"/>
    </source>
</evidence>
<comment type="catalytic activity">
    <reaction evidence="5">
        <text>uridine(32) in tRNA + S-adenosyl-L-methionine = 2'-O-methyluridine(32) in tRNA + S-adenosyl-L-homocysteine + H(+)</text>
        <dbReference type="Rhea" id="RHEA:42936"/>
        <dbReference type="Rhea" id="RHEA-COMP:10107"/>
        <dbReference type="Rhea" id="RHEA-COMP:10290"/>
        <dbReference type="ChEBI" id="CHEBI:15378"/>
        <dbReference type="ChEBI" id="CHEBI:57856"/>
        <dbReference type="ChEBI" id="CHEBI:59789"/>
        <dbReference type="ChEBI" id="CHEBI:65315"/>
        <dbReference type="ChEBI" id="CHEBI:74478"/>
        <dbReference type="EC" id="2.1.1.200"/>
    </reaction>
</comment>
<evidence type="ECO:0000256" key="3">
    <source>
        <dbReference type="ARBA" id="ARBA00022679"/>
    </source>
</evidence>
<dbReference type="Gene3D" id="1.10.8.590">
    <property type="match status" value="1"/>
</dbReference>
<keyword evidence="4 5" id="KW-0949">S-adenosyl-L-methionine</keyword>
<dbReference type="InterPro" id="IPR004384">
    <property type="entry name" value="RNA_MeTrfase_TrmJ/LasT"/>
</dbReference>
<keyword evidence="5" id="KW-0819">tRNA processing</keyword>
<sequence>MNKPEISHLDRVRVVLSHTSLPRNIGSVARAMKTMGLSRLYLVNPKRFPDDEAVTLASRADDILDRAVVCSSLEEALAGCTQTVATCPRVHELSVPRHTPRQIASVVLERAAMGEEVALVFGTEMSGLSNDEVRMCNRLVTIPTNPDYSSLNLAQAVQILAYELRCAVDDDISHLEEKPELASHDDIERFYTHLEQTLVAISFLNPDNPKRLMPRLRRMFGRIQLEKLEVDIWRGILNAATKHKGE</sequence>
<comment type="subunit">
    <text evidence="5">Homodimer.</text>
</comment>
<evidence type="ECO:0000256" key="2">
    <source>
        <dbReference type="ARBA" id="ARBA00022603"/>
    </source>
</evidence>
<comment type="similarity">
    <text evidence="1">Belongs to the class IV-like SAM-binding methyltransferase superfamily. RNA methyltransferase TrmH family.</text>
</comment>
<dbReference type="InterPro" id="IPR029028">
    <property type="entry name" value="Alpha/beta_knot_MTases"/>
</dbReference>
<protein>
    <recommendedName>
        <fullName evidence="5">tRNA (cytidine/uridine-2'-O-)-methyltransferase TrmJ</fullName>
        <ecNumber evidence="5">2.1.1.200</ecNumber>
    </recommendedName>
    <alternativeName>
        <fullName evidence="5">tRNA (cytidine(32)/uridine(32)-2'-O)-methyltransferase</fullName>
    </alternativeName>
    <alternativeName>
        <fullName evidence="5">tRNA Cm32/Um32 methyltransferase</fullName>
    </alternativeName>
</protein>
<evidence type="ECO:0000256" key="5">
    <source>
        <dbReference type="RuleBase" id="RU362024"/>
    </source>
</evidence>
<comment type="function">
    <text evidence="5">Catalyzes the formation of 2'O-methylated cytidine (Cm32) or 2'O-methylated uridine (Um32) at position 32 in tRNA.</text>
</comment>
<dbReference type="CDD" id="cd18093">
    <property type="entry name" value="SpoU-like_TrmJ"/>
    <property type="match status" value="1"/>
</dbReference>
<keyword evidence="8" id="KW-1185">Reference proteome</keyword>
<comment type="catalytic activity">
    <reaction evidence="5">
        <text>cytidine(32) in tRNA + S-adenosyl-L-methionine = 2'-O-methylcytidine(32) in tRNA + S-adenosyl-L-homocysteine + H(+)</text>
        <dbReference type="Rhea" id="RHEA:42932"/>
        <dbReference type="Rhea" id="RHEA-COMP:10288"/>
        <dbReference type="Rhea" id="RHEA-COMP:10289"/>
        <dbReference type="ChEBI" id="CHEBI:15378"/>
        <dbReference type="ChEBI" id="CHEBI:57856"/>
        <dbReference type="ChEBI" id="CHEBI:59789"/>
        <dbReference type="ChEBI" id="CHEBI:74495"/>
        <dbReference type="ChEBI" id="CHEBI:82748"/>
        <dbReference type="EC" id="2.1.1.200"/>
    </reaction>
</comment>
<name>A0ABQ5YHH7_9NEIS</name>
<dbReference type="EC" id="2.1.1.200" evidence="5"/>
<feature type="domain" description="tRNA/rRNA methyltransferase SpoU type" evidence="6">
    <location>
        <begin position="12"/>
        <end position="162"/>
    </location>
</feature>
<dbReference type="PANTHER" id="PTHR42786">
    <property type="entry name" value="TRNA/RRNA METHYLTRANSFERASE"/>
    <property type="match status" value="1"/>
</dbReference>
<dbReference type="EMBL" id="BSOG01000002">
    <property type="protein sequence ID" value="GLR13122.1"/>
    <property type="molecule type" value="Genomic_DNA"/>
</dbReference>
<dbReference type="PANTHER" id="PTHR42786:SF2">
    <property type="entry name" value="TRNA (CYTIDINE_URIDINE-2'-O-)-METHYLTRANSFERASE TRMJ"/>
    <property type="match status" value="1"/>
</dbReference>
<dbReference type="InterPro" id="IPR001537">
    <property type="entry name" value="SpoU_MeTrfase"/>
</dbReference>
<keyword evidence="3" id="KW-0808">Transferase</keyword>
<dbReference type="Proteomes" id="UP001156706">
    <property type="component" value="Unassembled WGS sequence"/>
</dbReference>
<evidence type="ECO:0000259" key="6">
    <source>
        <dbReference type="Pfam" id="PF00588"/>
    </source>
</evidence>
<evidence type="ECO:0000313" key="8">
    <source>
        <dbReference type="Proteomes" id="UP001156706"/>
    </source>
</evidence>
<keyword evidence="5" id="KW-0963">Cytoplasm</keyword>
<dbReference type="Pfam" id="PF00588">
    <property type="entry name" value="SpoU_methylase"/>
    <property type="match status" value="1"/>
</dbReference>
<dbReference type="RefSeq" id="WP_284196233.1">
    <property type="nucleotide sequence ID" value="NZ_BSOG01000002.1"/>
</dbReference>
<dbReference type="NCBIfam" id="TIGR00050">
    <property type="entry name" value="rRNA_methyl_1"/>
    <property type="match status" value="1"/>
</dbReference>
<gene>
    <name evidence="5 7" type="primary">trmJ</name>
    <name evidence="7" type="ORF">GCM10007907_19120</name>
</gene>
<reference evidence="8" key="1">
    <citation type="journal article" date="2019" name="Int. J. Syst. Evol. Microbiol.">
        <title>The Global Catalogue of Microorganisms (GCM) 10K type strain sequencing project: providing services to taxonomists for standard genome sequencing and annotation.</title>
        <authorList>
            <consortium name="The Broad Institute Genomics Platform"/>
            <consortium name="The Broad Institute Genome Sequencing Center for Infectious Disease"/>
            <person name="Wu L."/>
            <person name="Ma J."/>
        </authorList>
    </citation>
    <scope>NUCLEOTIDE SEQUENCE [LARGE SCALE GENOMIC DNA]</scope>
    <source>
        <strain evidence="8">NBRC 110044</strain>
    </source>
</reference>
<dbReference type="PIRSF" id="PIRSF004808">
    <property type="entry name" value="LasT"/>
    <property type="match status" value="1"/>
</dbReference>
<keyword evidence="2 5" id="KW-0489">Methyltransferase</keyword>
<evidence type="ECO:0000256" key="1">
    <source>
        <dbReference type="ARBA" id="ARBA00007228"/>
    </source>
</evidence>
<organism evidence="7 8">
    <name type="scientific">Chitinimonas prasina</name>
    <dbReference type="NCBI Taxonomy" id="1434937"/>
    <lineage>
        <taxon>Bacteria</taxon>
        <taxon>Pseudomonadati</taxon>
        <taxon>Pseudomonadota</taxon>
        <taxon>Betaproteobacteria</taxon>
        <taxon>Neisseriales</taxon>
        <taxon>Chitinibacteraceae</taxon>
        <taxon>Chitinimonas</taxon>
    </lineage>
</organism>
<accession>A0ABQ5YHH7</accession>
<comment type="subcellular location">
    <subcellularLocation>
        <location evidence="5">Cytoplasm</location>
    </subcellularLocation>
</comment>
<comment type="caution">
    <text evidence="7">The sequence shown here is derived from an EMBL/GenBank/DDBJ whole genome shotgun (WGS) entry which is preliminary data.</text>
</comment>
<proteinExistence type="inferred from homology"/>
<evidence type="ECO:0000256" key="4">
    <source>
        <dbReference type="ARBA" id="ARBA00022691"/>
    </source>
</evidence>
<dbReference type="InterPro" id="IPR029026">
    <property type="entry name" value="tRNA_m1G_MTases_N"/>
</dbReference>
<dbReference type="SUPFAM" id="SSF75217">
    <property type="entry name" value="alpha/beta knot"/>
    <property type="match status" value="1"/>
</dbReference>